<dbReference type="Proteomes" id="UP000828390">
    <property type="component" value="Unassembled WGS sequence"/>
</dbReference>
<reference evidence="1" key="2">
    <citation type="submission" date="2020-11" db="EMBL/GenBank/DDBJ databases">
        <authorList>
            <person name="McCartney M.A."/>
            <person name="Auch B."/>
            <person name="Kono T."/>
            <person name="Mallez S."/>
            <person name="Becker A."/>
            <person name="Gohl D.M."/>
            <person name="Silverstein K.A.T."/>
            <person name="Koren S."/>
            <person name="Bechman K.B."/>
            <person name="Herman A."/>
            <person name="Abrahante J.E."/>
            <person name="Garbe J."/>
        </authorList>
    </citation>
    <scope>NUCLEOTIDE SEQUENCE</scope>
    <source>
        <strain evidence="1">Duluth1</strain>
        <tissue evidence="1">Whole animal</tissue>
    </source>
</reference>
<keyword evidence="2" id="KW-1185">Reference proteome</keyword>
<protein>
    <submittedName>
        <fullName evidence="1">Uncharacterized protein</fullName>
    </submittedName>
</protein>
<accession>A0A9D4LP69</accession>
<proteinExistence type="predicted"/>
<dbReference type="AlphaFoldDB" id="A0A9D4LP69"/>
<name>A0A9D4LP69_DREPO</name>
<evidence type="ECO:0000313" key="1">
    <source>
        <dbReference type="EMBL" id="KAH3861655.1"/>
    </source>
</evidence>
<reference evidence="1" key="1">
    <citation type="journal article" date="2019" name="bioRxiv">
        <title>The Genome of the Zebra Mussel, Dreissena polymorpha: A Resource for Invasive Species Research.</title>
        <authorList>
            <person name="McCartney M.A."/>
            <person name="Auch B."/>
            <person name="Kono T."/>
            <person name="Mallez S."/>
            <person name="Zhang Y."/>
            <person name="Obille A."/>
            <person name="Becker A."/>
            <person name="Abrahante J.E."/>
            <person name="Garbe J."/>
            <person name="Badalamenti J.P."/>
            <person name="Herman A."/>
            <person name="Mangelson H."/>
            <person name="Liachko I."/>
            <person name="Sullivan S."/>
            <person name="Sone E.D."/>
            <person name="Koren S."/>
            <person name="Silverstein K.A.T."/>
            <person name="Beckman K.B."/>
            <person name="Gohl D.M."/>
        </authorList>
    </citation>
    <scope>NUCLEOTIDE SEQUENCE</scope>
    <source>
        <strain evidence="1">Duluth1</strain>
        <tissue evidence="1">Whole animal</tissue>
    </source>
</reference>
<dbReference type="EMBL" id="JAIWYP010000002">
    <property type="protein sequence ID" value="KAH3861655.1"/>
    <property type="molecule type" value="Genomic_DNA"/>
</dbReference>
<gene>
    <name evidence="1" type="ORF">DPMN_024589</name>
</gene>
<sequence>MMDQQALLSLTVKSPLCQHCPPSIFYQRSFIKKFLSLVIVNSVPLRNKVKNATSIKQEHPSGSSQAVLALCCLLSYRIGNEAFMLFALI</sequence>
<comment type="caution">
    <text evidence="1">The sequence shown here is derived from an EMBL/GenBank/DDBJ whole genome shotgun (WGS) entry which is preliminary data.</text>
</comment>
<organism evidence="1 2">
    <name type="scientific">Dreissena polymorpha</name>
    <name type="common">Zebra mussel</name>
    <name type="synonym">Mytilus polymorpha</name>
    <dbReference type="NCBI Taxonomy" id="45954"/>
    <lineage>
        <taxon>Eukaryota</taxon>
        <taxon>Metazoa</taxon>
        <taxon>Spiralia</taxon>
        <taxon>Lophotrochozoa</taxon>
        <taxon>Mollusca</taxon>
        <taxon>Bivalvia</taxon>
        <taxon>Autobranchia</taxon>
        <taxon>Heteroconchia</taxon>
        <taxon>Euheterodonta</taxon>
        <taxon>Imparidentia</taxon>
        <taxon>Neoheterodontei</taxon>
        <taxon>Myida</taxon>
        <taxon>Dreissenoidea</taxon>
        <taxon>Dreissenidae</taxon>
        <taxon>Dreissena</taxon>
    </lineage>
</organism>
<evidence type="ECO:0000313" key="2">
    <source>
        <dbReference type="Proteomes" id="UP000828390"/>
    </source>
</evidence>